<reference evidence="7 8" key="1">
    <citation type="submission" date="2023-09" db="EMBL/GenBank/DDBJ databases">
        <title>Genomes of two closely related lineages of the louse Polyplax serrata with different host specificities.</title>
        <authorList>
            <person name="Martinu J."/>
            <person name="Tarabai H."/>
            <person name="Stefka J."/>
            <person name="Hypsa V."/>
        </authorList>
    </citation>
    <scope>NUCLEOTIDE SEQUENCE [LARGE SCALE GENOMIC DNA]</scope>
    <source>
        <strain evidence="7">98ZLc_SE</strain>
    </source>
</reference>
<keyword evidence="3 5" id="KW-1133">Transmembrane helix</keyword>
<dbReference type="Proteomes" id="UP001359485">
    <property type="component" value="Unassembled WGS sequence"/>
</dbReference>
<feature type="domain" description="Amino acid transporter transmembrane" evidence="6">
    <location>
        <begin position="112"/>
        <end position="233"/>
    </location>
</feature>
<accession>A0ABR1AUB6</accession>
<dbReference type="InterPro" id="IPR013057">
    <property type="entry name" value="AA_transpt_TM"/>
</dbReference>
<comment type="subcellular location">
    <subcellularLocation>
        <location evidence="1">Membrane</location>
        <topology evidence="1">Multi-pass membrane protein</topology>
    </subcellularLocation>
</comment>
<evidence type="ECO:0000313" key="7">
    <source>
        <dbReference type="EMBL" id="KAK6627529.1"/>
    </source>
</evidence>
<proteinExistence type="predicted"/>
<evidence type="ECO:0000256" key="1">
    <source>
        <dbReference type="ARBA" id="ARBA00004141"/>
    </source>
</evidence>
<feature type="transmembrane region" description="Helical" evidence="5">
    <location>
        <begin position="206"/>
        <end position="226"/>
    </location>
</feature>
<gene>
    <name evidence="7" type="ORF">RUM44_010007</name>
</gene>
<feature type="transmembrane region" description="Helical" evidence="5">
    <location>
        <begin position="144"/>
        <end position="165"/>
    </location>
</feature>
<dbReference type="EMBL" id="JAWJWF010000045">
    <property type="protein sequence ID" value="KAK6627529.1"/>
    <property type="molecule type" value="Genomic_DNA"/>
</dbReference>
<keyword evidence="2 5" id="KW-0812">Transmembrane</keyword>
<organism evidence="7 8">
    <name type="scientific">Polyplax serrata</name>
    <name type="common">Common mouse louse</name>
    <dbReference type="NCBI Taxonomy" id="468196"/>
    <lineage>
        <taxon>Eukaryota</taxon>
        <taxon>Metazoa</taxon>
        <taxon>Ecdysozoa</taxon>
        <taxon>Arthropoda</taxon>
        <taxon>Hexapoda</taxon>
        <taxon>Insecta</taxon>
        <taxon>Pterygota</taxon>
        <taxon>Neoptera</taxon>
        <taxon>Paraneoptera</taxon>
        <taxon>Psocodea</taxon>
        <taxon>Troctomorpha</taxon>
        <taxon>Phthiraptera</taxon>
        <taxon>Anoplura</taxon>
        <taxon>Polyplacidae</taxon>
        <taxon>Polyplax</taxon>
    </lineage>
</organism>
<comment type="caution">
    <text evidence="7">The sequence shown here is derived from an EMBL/GenBank/DDBJ whole genome shotgun (WGS) entry which is preliminary data.</text>
</comment>
<dbReference type="PANTHER" id="PTHR22950">
    <property type="entry name" value="AMINO ACID TRANSPORTER"/>
    <property type="match status" value="1"/>
</dbReference>
<dbReference type="Pfam" id="PF01490">
    <property type="entry name" value="Aa_trans"/>
    <property type="match status" value="1"/>
</dbReference>
<protein>
    <recommendedName>
        <fullName evidence="6">Amino acid transporter transmembrane domain-containing protein</fullName>
    </recommendedName>
</protein>
<evidence type="ECO:0000256" key="3">
    <source>
        <dbReference type="ARBA" id="ARBA00022989"/>
    </source>
</evidence>
<evidence type="ECO:0000256" key="2">
    <source>
        <dbReference type="ARBA" id="ARBA00022692"/>
    </source>
</evidence>
<sequence length="274" mass="30554">MEKTYLDWVAQLEVVRPDGSVKSGPDVRDCKAQDPSVHTLAPITILASYDRPKNGGTKTEMDDFVRAKYKSQQHGEFSSVMTNGSTTPLVREKVIDEESGYNPFVHRKLEHPMSNLDTLIHLLKGSLGSGILAMPLAFANAGLFFGVFATVLVGAICTYCVHMLVSCAHTLYRRMKVPTLDYAGVAEAAFLLGPDPVKKYRRLAKACIDSFLFIDLYGCCCVYVVFVARNLKQEQIETLFGKSTYCFEKNYDPGNRREGNYWSGMPNYNVESGE</sequence>
<evidence type="ECO:0000256" key="5">
    <source>
        <dbReference type="SAM" id="Phobius"/>
    </source>
</evidence>
<evidence type="ECO:0000313" key="8">
    <source>
        <dbReference type="Proteomes" id="UP001359485"/>
    </source>
</evidence>
<keyword evidence="4 5" id="KW-0472">Membrane</keyword>
<evidence type="ECO:0000259" key="6">
    <source>
        <dbReference type="Pfam" id="PF01490"/>
    </source>
</evidence>
<evidence type="ECO:0000256" key="4">
    <source>
        <dbReference type="ARBA" id="ARBA00023136"/>
    </source>
</evidence>
<dbReference type="PANTHER" id="PTHR22950:SF460">
    <property type="entry name" value="PROTON-COUPLED AMINO ACID TRANSPORTER 4-LIKE PROTEIN"/>
    <property type="match status" value="1"/>
</dbReference>
<keyword evidence="8" id="KW-1185">Reference proteome</keyword>
<name>A0ABR1AUB6_POLSC</name>